<dbReference type="EMBL" id="AUPC02000013">
    <property type="protein sequence ID" value="POG81085.1"/>
    <property type="molecule type" value="Genomic_DNA"/>
</dbReference>
<evidence type="ECO:0000313" key="1">
    <source>
        <dbReference type="EMBL" id="POG81085.1"/>
    </source>
</evidence>
<sequence length="320" mass="37425">MDNMDNNLCYDRQLFTMNYSQPTSTHSYNSFNMTTNESLDFSIDIAAAQPITQHQVSSLGNVMNISDSSCNTYNATNQVTMQYQQTLPVMSYLKFYHFYVNIFYLVTCKIILQEDSSFNNHDRYSHEFFYKHPNYPSTRYHVTCKSLPNCLVENILNDEICGMNFDVELLSLNQKFNLEQSLKLKLFHRMHCNRNTNSFYNGVVDHEMITQLVSVADIPSGSQDESQSYAIFKENLCSWTSGNSIIDEFIRDTQLNANEKTNYLEWIEFDQFDLVENINKRGAFSSIYSAVWMEGPRWNLDEEAETWNRYGPIKVILKRL</sequence>
<comment type="caution">
    <text evidence="1">The sequence shown here is derived from an EMBL/GenBank/DDBJ whole genome shotgun (WGS) entry which is preliminary data.</text>
</comment>
<reference evidence="1 2" key="1">
    <citation type="journal article" date="2013" name="Proc. Natl. Acad. Sci. U.S.A.">
        <title>Genome of an arbuscular mycorrhizal fungus provides insight into the oldest plant symbiosis.</title>
        <authorList>
            <person name="Tisserant E."/>
            <person name="Malbreil M."/>
            <person name="Kuo A."/>
            <person name="Kohler A."/>
            <person name="Symeonidi A."/>
            <person name="Balestrini R."/>
            <person name="Charron P."/>
            <person name="Duensing N."/>
            <person name="Frei Dit Frey N."/>
            <person name="Gianinazzi-Pearson V."/>
            <person name="Gilbert L.B."/>
            <person name="Handa Y."/>
            <person name="Herr J.R."/>
            <person name="Hijri M."/>
            <person name="Koul R."/>
            <person name="Kawaguchi M."/>
            <person name="Krajinski F."/>
            <person name="Lammers P.J."/>
            <person name="Masclaux F.G."/>
            <person name="Murat C."/>
            <person name="Morin E."/>
            <person name="Ndikumana S."/>
            <person name="Pagni M."/>
            <person name="Petitpierre D."/>
            <person name="Requena N."/>
            <person name="Rosikiewicz P."/>
            <person name="Riley R."/>
            <person name="Saito K."/>
            <person name="San Clemente H."/>
            <person name="Shapiro H."/>
            <person name="van Tuinen D."/>
            <person name="Becard G."/>
            <person name="Bonfante P."/>
            <person name="Paszkowski U."/>
            <person name="Shachar-Hill Y.Y."/>
            <person name="Tuskan G.A."/>
            <person name="Young P.W."/>
            <person name="Sanders I.R."/>
            <person name="Henrissat B."/>
            <person name="Rensing S.A."/>
            <person name="Grigoriev I.V."/>
            <person name="Corradi N."/>
            <person name="Roux C."/>
            <person name="Martin F."/>
        </authorList>
    </citation>
    <scope>NUCLEOTIDE SEQUENCE [LARGE SCALE GENOMIC DNA]</scope>
    <source>
        <strain evidence="1 2">DAOM 197198</strain>
    </source>
</reference>
<gene>
    <name evidence="1" type="ORF">GLOIN_2v1868487</name>
</gene>
<keyword evidence="2" id="KW-1185">Reference proteome</keyword>
<evidence type="ECO:0000313" key="2">
    <source>
        <dbReference type="Proteomes" id="UP000018888"/>
    </source>
</evidence>
<dbReference type="VEuPathDB" id="FungiDB:RhiirFUN_024861"/>
<organism evidence="1 2">
    <name type="scientific">Rhizophagus irregularis (strain DAOM 181602 / DAOM 197198 / MUCL 43194)</name>
    <name type="common">Arbuscular mycorrhizal fungus</name>
    <name type="synonym">Glomus intraradices</name>
    <dbReference type="NCBI Taxonomy" id="747089"/>
    <lineage>
        <taxon>Eukaryota</taxon>
        <taxon>Fungi</taxon>
        <taxon>Fungi incertae sedis</taxon>
        <taxon>Mucoromycota</taxon>
        <taxon>Glomeromycotina</taxon>
        <taxon>Glomeromycetes</taxon>
        <taxon>Glomerales</taxon>
        <taxon>Glomeraceae</taxon>
        <taxon>Rhizophagus</taxon>
    </lineage>
</organism>
<reference evidence="1 2" key="2">
    <citation type="journal article" date="2018" name="New Phytol.">
        <title>High intraspecific genome diversity in the model arbuscular mycorrhizal symbiont Rhizophagus irregularis.</title>
        <authorList>
            <person name="Chen E.C.H."/>
            <person name="Morin E."/>
            <person name="Beaudet D."/>
            <person name="Noel J."/>
            <person name="Yildirir G."/>
            <person name="Ndikumana S."/>
            <person name="Charron P."/>
            <person name="St-Onge C."/>
            <person name="Giorgi J."/>
            <person name="Kruger M."/>
            <person name="Marton T."/>
            <person name="Ropars J."/>
            <person name="Grigoriev I.V."/>
            <person name="Hainaut M."/>
            <person name="Henrissat B."/>
            <person name="Roux C."/>
            <person name="Martin F."/>
            <person name="Corradi N."/>
        </authorList>
    </citation>
    <scope>NUCLEOTIDE SEQUENCE [LARGE SCALE GENOMIC DNA]</scope>
    <source>
        <strain evidence="1 2">DAOM 197198</strain>
    </source>
</reference>
<protein>
    <submittedName>
        <fullName evidence="1">Uncharacterized protein</fullName>
    </submittedName>
</protein>
<dbReference type="VEuPathDB" id="FungiDB:RhiirFUN_024862"/>
<name>A0A2P4QTV9_RHIID</name>
<proteinExistence type="predicted"/>
<accession>A0A2P4QTV9</accession>
<dbReference type="Proteomes" id="UP000018888">
    <property type="component" value="Unassembled WGS sequence"/>
</dbReference>
<dbReference type="AlphaFoldDB" id="A0A2P4QTV9"/>